<proteinExistence type="predicted"/>
<gene>
    <name evidence="1" type="ORF">LEP1GSC036_0155</name>
</gene>
<sequence>MEYMIVRSRGQGQLVEYELLYDGEGKTGEEFTLGLSFLEETGLQETEKIEMGSLHTWKEIFGLAKKAERLESV</sequence>
<evidence type="ECO:0000313" key="2">
    <source>
        <dbReference type="Proteomes" id="UP000001338"/>
    </source>
</evidence>
<organism evidence="1 2">
    <name type="scientific">Leptospira weilii str. 2006001853</name>
    <dbReference type="NCBI Taxonomy" id="1001589"/>
    <lineage>
        <taxon>Bacteria</taxon>
        <taxon>Pseudomonadati</taxon>
        <taxon>Spirochaetota</taxon>
        <taxon>Spirochaetia</taxon>
        <taxon>Leptospirales</taxon>
        <taxon>Leptospiraceae</taxon>
        <taxon>Leptospira</taxon>
    </lineage>
</organism>
<dbReference type="EMBL" id="AFLV02000075">
    <property type="protein sequence ID" value="EKR62731.1"/>
    <property type="molecule type" value="Genomic_DNA"/>
</dbReference>
<dbReference type="Proteomes" id="UP000001338">
    <property type="component" value="Unassembled WGS sequence"/>
</dbReference>
<dbReference type="AlphaFoldDB" id="A0A828YW61"/>
<reference evidence="1 2" key="1">
    <citation type="submission" date="2012-10" db="EMBL/GenBank/DDBJ databases">
        <authorList>
            <person name="Harkins D.M."/>
            <person name="Durkin A.S."/>
            <person name="Brinkac L.M."/>
            <person name="Haft D.H."/>
            <person name="Selengut J.D."/>
            <person name="Sanka R."/>
            <person name="DePew J."/>
            <person name="Purushe J."/>
            <person name="Whelen A.C."/>
            <person name="Vinetz J.M."/>
            <person name="Sutton G.G."/>
            <person name="Nierman W.C."/>
            <person name="Fouts D.E."/>
        </authorList>
    </citation>
    <scope>NUCLEOTIDE SEQUENCE [LARGE SCALE GENOMIC DNA]</scope>
    <source>
        <strain evidence="1 2">2006001853</strain>
    </source>
</reference>
<evidence type="ECO:0000313" key="1">
    <source>
        <dbReference type="EMBL" id="EKR62731.1"/>
    </source>
</evidence>
<protein>
    <submittedName>
        <fullName evidence="1">Uncharacterized protein</fullName>
    </submittedName>
</protein>
<comment type="caution">
    <text evidence="1">The sequence shown here is derived from an EMBL/GenBank/DDBJ whole genome shotgun (WGS) entry which is preliminary data.</text>
</comment>
<name>A0A828YW61_9LEPT</name>
<accession>A0A828YW61</accession>